<evidence type="ECO:0000313" key="3">
    <source>
        <dbReference type="Proteomes" id="UP001175211"/>
    </source>
</evidence>
<dbReference type="EMBL" id="JAUEPS010000059">
    <property type="protein sequence ID" value="KAK0443392.1"/>
    <property type="molecule type" value="Genomic_DNA"/>
</dbReference>
<feature type="region of interest" description="Disordered" evidence="1">
    <location>
        <begin position="1"/>
        <end position="24"/>
    </location>
</feature>
<dbReference type="GeneID" id="85348941"/>
<keyword evidence="3" id="KW-1185">Reference proteome</keyword>
<organism evidence="2 3">
    <name type="scientific">Armillaria tabescens</name>
    <name type="common">Ringless honey mushroom</name>
    <name type="synonym">Agaricus tabescens</name>
    <dbReference type="NCBI Taxonomy" id="1929756"/>
    <lineage>
        <taxon>Eukaryota</taxon>
        <taxon>Fungi</taxon>
        <taxon>Dikarya</taxon>
        <taxon>Basidiomycota</taxon>
        <taxon>Agaricomycotina</taxon>
        <taxon>Agaricomycetes</taxon>
        <taxon>Agaricomycetidae</taxon>
        <taxon>Agaricales</taxon>
        <taxon>Marasmiineae</taxon>
        <taxon>Physalacriaceae</taxon>
        <taxon>Desarmillaria</taxon>
    </lineage>
</organism>
<reference evidence="2" key="1">
    <citation type="submission" date="2023-06" db="EMBL/GenBank/DDBJ databases">
        <authorList>
            <consortium name="Lawrence Berkeley National Laboratory"/>
            <person name="Ahrendt S."/>
            <person name="Sahu N."/>
            <person name="Indic B."/>
            <person name="Wong-Bajracharya J."/>
            <person name="Merenyi Z."/>
            <person name="Ke H.-M."/>
            <person name="Monk M."/>
            <person name="Kocsube S."/>
            <person name="Drula E."/>
            <person name="Lipzen A."/>
            <person name="Balint B."/>
            <person name="Henrissat B."/>
            <person name="Andreopoulos B."/>
            <person name="Martin F.M."/>
            <person name="Harder C.B."/>
            <person name="Rigling D."/>
            <person name="Ford K.L."/>
            <person name="Foster G.D."/>
            <person name="Pangilinan J."/>
            <person name="Papanicolaou A."/>
            <person name="Barry K."/>
            <person name="LaButti K."/>
            <person name="Viragh M."/>
            <person name="Koriabine M."/>
            <person name="Yan M."/>
            <person name="Riley R."/>
            <person name="Champramary S."/>
            <person name="Plett K.L."/>
            <person name="Tsai I.J."/>
            <person name="Slot J."/>
            <person name="Sipos G."/>
            <person name="Plett J."/>
            <person name="Nagy L.G."/>
            <person name="Grigoriev I.V."/>
        </authorList>
    </citation>
    <scope>NUCLEOTIDE SEQUENCE</scope>
    <source>
        <strain evidence="2">CCBAS 213</strain>
    </source>
</reference>
<name>A0AA39JIH9_ARMTA</name>
<protein>
    <submittedName>
        <fullName evidence="2">Uncharacterized protein</fullName>
    </submittedName>
</protein>
<sequence length="288" mass="32473">MTAYLEPYSTQAPPQSQPTLKNGRRATTTSKWLTWLDGGQSLNELAWRWWMQMEASSCMRKGRRVASHRTNGIRLRPARNGCRAWSNGRLGLLYRRICCNRVRSPTHCHPPASILDLCLACVCIKQKGLKVAPFRSYIAIACCRPLVGRWGSLSEMYNQWGAKIKHTFLASESVSLLCNKAIRPSHVRMSSIRVNASLSLAATNNASRKSLNPRTVQFCSCVTVPSRRALACEFWKKVAWQLRVMMVRVEETWEPASVTIDEQSSPPCSPLQPALTATSDLPYLLHRL</sequence>
<gene>
    <name evidence="2" type="ORF">EV420DRAFT_1029925</name>
</gene>
<dbReference type="RefSeq" id="XP_060324711.1">
    <property type="nucleotide sequence ID" value="XM_060465393.1"/>
</dbReference>
<dbReference type="Proteomes" id="UP001175211">
    <property type="component" value="Unassembled WGS sequence"/>
</dbReference>
<feature type="compositionally biased region" description="Polar residues" evidence="1">
    <location>
        <begin position="8"/>
        <end position="24"/>
    </location>
</feature>
<comment type="caution">
    <text evidence="2">The sequence shown here is derived from an EMBL/GenBank/DDBJ whole genome shotgun (WGS) entry which is preliminary data.</text>
</comment>
<evidence type="ECO:0000313" key="2">
    <source>
        <dbReference type="EMBL" id="KAK0443392.1"/>
    </source>
</evidence>
<dbReference type="AlphaFoldDB" id="A0AA39JIH9"/>
<accession>A0AA39JIH9</accession>
<evidence type="ECO:0000256" key="1">
    <source>
        <dbReference type="SAM" id="MobiDB-lite"/>
    </source>
</evidence>
<proteinExistence type="predicted"/>